<evidence type="ECO:0000313" key="3">
    <source>
        <dbReference type="Proteomes" id="UP000278149"/>
    </source>
</evidence>
<dbReference type="SMART" id="SM00989">
    <property type="entry name" value="V4R"/>
    <property type="match status" value="1"/>
</dbReference>
<dbReference type="RefSeq" id="WP_012309404.1">
    <property type="nucleotide sequence ID" value="NZ_RCOR01000047.1"/>
</dbReference>
<dbReference type="Proteomes" id="UP000278149">
    <property type="component" value="Unassembled WGS sequence"/>
</dbReference>
<name>A0A3R9RHE4_9CREN</name>
<dbReference type="PANTHER" id="PTHR35090:SF2">
    <property type="entry name" value="ARSR FAMILY TRANSCRIPTIONAL REGULATOR"/>
    <property type="match status" value="1"/>
</dbReference>
<dbReference type="PANTHER" id="PTHR35090">
    <property type="entry name" value="DNA-DIRECTED RNA POLYMERASE SUBUNIT I"/>
    <property type="match status" value="1"/>
</dbReference>
<dbReference type="Pfam" id="PF02830">
    <property type="entry name" value="V4R"/>
    <property type="match status" value="1"/>
</dbReference>
<comment type="caution">
    <text evidence="2">The sequence shown here is derived from an EMBL/GenBank/DDBJ whole genome shotgun (WGS) entry which is preliminary data.</text>
</comment>
<protein>
    <recommendedName>
        <fullName evidence="1">4-vinyl reductase 4VR domain-containing protein</fullName>
    </recommendedName>
</protein>
<dbReference type="Gene3D" id="3.30.1380.20">
    <property type="entry name" value="Trafficking protein particle complex subunit 3"/>
    <property type="match status" value="1"/>
</dbReference>
<accession>A0A3R9RHE4</accession>
<feature type="domain" description="4-vinyl reductase 4VR" evidence="1">
    <location>
        <begin position="116"/>
        <end position="178"/>
    </location>
</feature>
<reference evidence="2 3" key="1">
    <citation type="submission" date="2018-10" db="EMBL/GenBank/DDBJ databases">
        <title>Co-occurring genomic capacity for anaerobic methane metabolism and dissimilatory sulfite reduction discovered in the Korarchaeota.</title>
        <authorList>
            <person name="Mckay L.J."/>
            <person name="Dlakic M."/>
            <person name="Fields M.W."/>
            <person name="Delmont T.O."/>
            <person name="Eren A.M."/>
            <person name="Jay Z.J."/>
            <person name="Klingelsmith K.B."/>
            <person name="Rusch D.B."/>
            <person name="Inskeep W.P."/>
        </authorList>
    </citation>
    <scope>NUCLEOTIDE SEQUENCE [LARGE SCALE GENOMIC DNA]</scope>
    <source>
        <strain evidence="2 3">WS</strain>
    </source>
</reference>
<evidence type="ECO:0000313" key="2">
    <source>
        <dbReference type="EMBL" id="RSN67241.1"/>
    </source>
</evidence>
<dbReference type="EMBL" id="RCOR01000047">
    <property type="protein sequence ID" value="RSN67241.1"/>
    <property type="molecule type" value="Genomic_DNA"/>
</dbReference>
<dbReference type="AlphaFoldDB" id="A0A3R9RHE4"/>
<evidence type="ECO:0000259" key="1">
    <source>
        <dbReference type="SMART" id="SM00989"/>
    </source>
</evidence>
<dbReference type="SUPFAM" id="SSF111126">
    <property type="entry name" value="Ligand-binding domain in the NO signalling and Golgi transport"/>
    <property type="match status" value="1"/>
</dbReference>
<dbReference type="InterPro" id="IPR024096">
    <property type="entry name" value="NO_sig/Golgi_transp_ligand-bd"/>
</dbReference>
<dbReference type="GeneID" id="6094038"/>
<proteinExistence type="predicted"/>
<sequence>MYLREVKNWSDRKGVLYARVDVPEFSEVILRDVIIMSTRWWADFMSGISALMGEKALRPVLYYSAYRMMKQHNQKGVMKIIKEGKLTRKRIFEIACDIFSTLGFGEVRSIELIGGKIRITVKDSFEARGRRADAPVCHFVAGILSAIVEDVFSIRTGPLVEESCAATGNDFCTFSAEVMELGVNSI</sequence>
<organism evidence="2 3">
    <name type="scientific">Candidatus Korarchaeum cryptofilum</name>
    <dbReference type="NCBI Taxonomy" id="498846"/>
    <lineage>
        <taxon>Archaea</taxon>
        <taxon>Thermoproteota</taxon>
        <taxon>Candidatus Korarchaeia</taxon>
        <taxon>Candidatus Korarchaeales</taxon>
        <taxon>Candidatus Korarchaeaceae</taxon>
        <taxon>Candidatus Korarchaeum</taxon>
    </lineage>
</organism>
<dbReference type="InterPro" id="IPR004096">
    <property type="entry name" value="V4R"/>
</dbReference>
<gene>
    <name evidence="2" type="ORF">D9Q81_08810</name>
</gene>